<accession>A0A8H5BFB7</accession>
<dbReference type="SUPFAM" id="SSF51445">
    <property type="entry name" value="(Trans)glycosidases"/>
    <property type="match status" value="1"/>
</dbReference>
<dbReference type="OrthoDB" id="62120at2759"/>
<dbReference type="PANTHER" id="PTHR31297">
    <property type="entry name" value="GLUCAN ENDO-1,6-BETA-GLUCOSIDASE B"/>
    <property type="match status" value="1"/>
</dbReference>
<dbReference type="InterPro" id="IPR001547">
    <property type="entry name" value="Glyco_hydro_5"/>
</dbReference>
<evidence type="ECO:0000259" key="6">
    <source>
        <dbReference type="Pfam" id="PF00150"/>
    </source>
</evidence>
<protein>
    <recommendedName>
        <fullName evidence="6">Glycoside hydrolase family 5 domain-containing protein</fullName>
    </recommendedName>
</protein>
<proteinExistence type="inferred from homology"/>
<dbReference type="GO" id="GO:0008422">
    <property type="term" value="F:beta-glucosidase activity"/>
    <property type="evidence" value="ECO:0007669"/>
    <property type="project" value="TreeGrafter"/>
</dbReference>
<evidence type="ECO:0000256" key="2">
    <source>
        <dbReference type="ARBA" id="ARBA00022801"/>
    </source>
</evidence>
<evidence type="ECO:0000313" key="7">
    <source>
        <dbReference type="EMBL" id="KAF5322277.1"/>
    </source>
</evidence>
<dbReference type="GO" id="GO:0005576">
    <property type="term" value="C:extracellular region"/>
    <property type="evidence" value="ECO:0007669"/>
    <property type="project" value="TreeGrafter"/>
</dbReference>
<feature type="signal peptide" evidence="5">
    <location>
        <begin position="1"/>
        <end position="22"/>
    </location>
</feature>
<sequence>MRLKSAAALVALLAPATTFVRALSYGFPYGHEKIRGVSLGGWLSIEPWVTPSLFTNAGDGRVLDEWTFCQYQSHAAARKTLEHHWANFITEKDFAAIADAGLNHVRIPIGYWMYDVGPGEPYIQGQLPYLVMAVNWARKYNLKIFITVYGTVGSQNGYVNSGHFLDYPLWPNNQTYIDRTAKMIETMAEMFANHTDVVSAIAPLNEPPGYLGDPVMNPTKKFLIDSYHNLRAPLNANYHPHQNKTFAMVISDGFLPFSYWNDFMPPPKYQGVIMSVYGYQVWTDEMIRWTKAERLEVACNKTAFLQGSVLWPIVGEWATSFHDCAQYMNGRGNASRYDGTWPPGSTTYMGSCTGLTGKASGFSEEYKEYMRIFYETQVRAYEKGGVGWVYWNWKMENADEWSYEAGLKYGWISKHPTDFKYPDLCT</sequence>
<keyword evidence="5" id="KW-0732">Signal</keyword>
<dbReference type="Proteomes" id="UP000567179">
    <property type="component" value="Unassembled WGS sequence"/>
</dbReference>
<keyword evidence="3 4" id="KW-0326">Glycosidase</keyword>
<keyword evidence="2 4" id="KW-0378">Hydrolase</keyword>
<dbReference type="Gene3D" id="3.20.20.80">
    <property type="entry name" value="Glycosidases"/>
    <property type="match status" value="1"/>
</dbReference>
<evidence type="ECO:0000256" key="4">
    <source>
        <dbReference type="RuleBase" id="RU361153"/>
    </source>
</evidence>
<gene>
    <name evidence="7" type="ORF">D9619_001868</name>
</gene>
<dbReference type="PANTHER" id="PTHR31297:SF42">
    <property type="entry name" value="GLYCOSIDE HYDROLASE FAMILY 5 DOMAIN-CONTAINING PROTEIN"/>
    <property type="match status" value="1"/>
</dbReference>
<dbReference type="InterPro" id="IPR017853">
    <property type="entry name" value="GH"/>
</dbReference>
<name>A0A8H5BFB7_9AGAR</name>
<evidence type="ECO:0000313" key="8">
    <source>
        <dbReference type="Proteomes" id="UP000567179"/>
    </source>
</evidence>
<comment type="similarity">
    <text evidence="1 4">Belongs to the glycosyl hydrolase 5 (cellulase A) family.</text>
</comment>
<evidence type="ECO:0000256" key="3">
    <source>
        <dbReference type="ARBA" id="ARBA00023295"/>
    </source>
</evidence>
<organism evidence="7 8">
    <name type="scientific">Psilocybe cf. subviscida</name>
    <dbReference type="NCBI Taxonomy" id="2480587"/>
    <lineage>
        <taxon>Eukaryota</taxon>
        <taxon>Fungi</taxon>
        <taxon>Dikarya</taxon>
        <taxon>Basidiomycota</taxon>
        <taxon>Agaricomycotina</taxon>
        <taxon>Agaricomycetes</taxon>
        <taxon>Agaricomycetidae</taxon>
        <taxon>Agaricales</taxon>
        <taxon>Agaricineae</taxon>
        <taxon>Strophariaceae</taxon>
        <taxon>Psilocybe</taxon>
    </lineage>
</organism>
<dbReference type="AlphaFoldDB" id="A0A8H5BFB7"/>
<dbReference type="Pfam" id="PF00150">
    <property type="entry name" value="Cellulase"/>
    <property type="match status" value="1"/>
</dbReference>
<dbReference type="GO" id="GO:0009986">
    <property type="term" value="C:cell surface"/>
    <property type="evidence" value="ECO:0007669"/>
    <property type="project" value="TreeGrafter"/>
</dbReference>
<feature type="domain" description="Glycoside hydrolase family 5" evidence="6">
    <location>
        <begin position="79"/>
        <end position="209"/>
    </location>
</feature>
<dbReference type="EMBL" id="JAACJJ010000028">
    <property type="protein sequence ID" value="KAF5322277.1"/>
    <property type="molecule type" value="Genomic_DNA"/>
</dbReference>
<dbReference type="InterPro" id="IPR050386">
    <property type="entry name" value="Glycosyl_hydrolase_5"/>
</dbReference>
<comment type="caution">
    <text evidence="7">The sequence shown here is derived from an EMBL/GenBank/DDBJ whole genome shotgun (WGS) entry which is preliminary data.</text>
</comment>
<feature type="chain" id="PRO_5034248042" description="Glycoside hydrolase family 5 domain-containing protein" evidence="5">
    <location>
        <begin position="23"/>
        <end position="426"/>
    </location>
</feature>
<dbReference type="GO" id="GO:0009251">
    <property type="term" value="P:glucan catabolic process"/>
    <property type="evidence" value="ECO:0007669"/>
    <property type="project" value="TreeGrafter"/>
</dbReference>
<reference evidence="7 8" key="1">
    <citation type="journal article" date="2020" name="ISME J.">
        <title>Uncovering the hidden diversity of litter-decomposition mechanisms in mushroom-forming fungi.</title>
        <authorList>
            <person name="Floudas D."/>
            <person name="Bentzer J."/>
            <person name="Ahren D."/>
            <person name="Johansson T."/>
            <person name="Persson P."/>
            <person name="Tunlid A."/>
        </authorList>
    </citation>
    <scope>NUCLEOTIDE SEQUENCE [LARGE SCALE GENOMIC DNA]</scope>
    <source>
        <strain evidence="7 8">CBS 101986</strain>
    </source>
</reference>
<evidence type="ECO:0000256" key="1">
    <source>
        <dbReference type="ARBA" id="ARBA00005641"/>
    </source>
</evidence>
<evidence type="ECO:0000256" key="5">
    <source>
        <dbReference type="SAM" id="SignalP"/>
    </source>
</evidence>
<keyword evidence="8" id="KW-1185">Reference proteome</keyword>